<dbReference type="InterPro" id="IPR051043">
    <property type="entry name" value="Sulfatase_Mod_Factor_Kinase"/>
</dbReference>
<name>A0ABS4SU78_9PROT</name>
<comment type="caution">
    <text evidence="6">The sequence shown here is derived from an EMBL/GenBank/DDBJ whole genome shotgun (WGS) entry which is preliminary data.</text>
</comment>
<keyword evidence="7" id="KW-1185">Reference proteome</keyword>
<feature type="domain" description="Sulfatase-modifying factor enzyme-like" evidence="4">
    <location>
        <begin position="325"/>
        <end position="405"/>
    </location>
</feature>
<feature type="domain" description="DinB-like" evidence="5">
    <location>
        <begin position="20"/>
        <end position="150"/>
    </location>
</feature>
<dbReference type="RefSeq" id="WP_209770867.1">
    <property type="nucleotide sequence ID" value="NZ_JAGINP010000027.1"/>
</dbReference>
<evidence type="ECO:0000256" key="2">
    <source>
        <dbReference type="ARBA" id="ARBA00023004"/>
    </source>
</evidence>
<accession>A0ABS4SU78</accession>
<proteinExistence type="predicted"/>
<dbReference type="PANTHER" id="PTHR23150:SF36">
    <property type="entry name" value="HERCYNINE OXYGENASE"/>
    <property type="match status" value="1"/>
</dbReference>
<organism evidence="6 7">
    <name type="scientific">Azospirillum rugosum</name>
    <dbReference type="NCBI Taxonomy" id="416170"/>
    <lineage>
        <taxon>Bacteria</taxon>
        <taxon>Pseudomonadati</taxon>
        <taxon>Pseudomonadota</taxon>
        <taxon>Alphaproteobacteria</taxon>
        <taxon>Rhodospirillales</taxon>
        <taxon>Azospirillaceae</taxon>
        <taxon>Azospirillum</taxon>
    </lineage>
</organism>
<evidence type="ECO:0000313" key="7">
    <source>
        <dbReference type="Proteomes" id="UP000781958"/>
    </source>
</evidence>
<dbReference type="InterPro" id="IPR016187">
    <property type="entry name" value="CTDL_fold"/>
</dbReference>
<dbReference type="InterPro" id="IPR024775">
    <property type="entry name" value="DinB-like"/>
</dbReference>
<dbReference type="Gene3D" id="3.90.1580.10">
    <property type="entry name" value="paralog of FGE (formylglycine-generating enzyme)"/>
    <property type="match status" value="2"/>
</dbReference>
<gene>
    <name evidence="6" type="ORF">J2851_005936</name>
</gene>
<keyword evidence="2" id="KW-0408">Iron</keyword>
<evidence type="ECO:0000259" key="5">
    <source>
        <dbReference type="Pfam" id="PF12867"/>
    </source>
</evidence>
<dbReference type="InterPro" id="IPR042095">
    <property type="entry name" value="SUMF_sf"/>
</dbReference>
<dbReference type="SUPFAM" id="SSF56436">
    <property type="entry name" value="C-type lectin-like"/>
    <property type="match status" value="1"/>
</dbReference>
<dbReference type="SUPFAM" id="SSF109854">
    <property type="entry name" value="DinB/YfiT-like putative metalloenzymes"/>
    <property type="match status" value="1"/>
</dbReference>
<dbReference type="NCBIfam" id="TIGR03440">
    <property type="entry name" value="egtB_TIGR03440"/>
    <property type="match status" value="1"/>
</dbReference>
<dbReference type="Pfam" id="PF03781">
    <property type="entry name" value="FGE-sulfatase"/>
    <property type="match status" value="2"/>
</dbReference>
<evidence type="ECO:0000256" key="3">
    <source>
        <dbReference type="ARBA" id="ARBA00037882"/>
    </source>
</evidence>
<keyword evidence="1" id="KW-0560">Oxidoreductase</keyword>
<protein>
    <submittedName>
        <fullName evidence="6">Ergothioneine biosynthesis protein EgtB</fullName>
    </submittedName>
</protein>
<feature type="domain" description="Sulfatase-modifying factor enzyme-like" evidence="4">
    <location>
        <begin position="193"/>
        <end position="321"/>
    </location>
</feature>
<comment type="pathway">
    <text evidence="3">Amino-acid biosynthesis; ergothioneine biosynthesis.</text>
</comment>
<sequence length="407" mass="45468">MPTAPSARRPADPLDLLQLYRRVRADTARLAAPLSDADATVQSMPDASPAKWHLAHTTWFFETMVAVPNSPRYRLFDDRYGFLFNSYYETVGARQPRPLRGMLTRPTLEEVAAYRSHVDSAVETLLESGPSAEVLDLVELGCHHEQQHQELLLTDILHLFAQNPLRPAYRPAEPADATQEAAAEPARFHTFGGGIVEIGHGGDGFAFDCEGPRHRTLIEPYALADRLVTNGEWIAFLQDGGYRDPLLWLSEGWAKVQADGWRAPLYWEERDGEYWTMTLRGMQPVDRKAPVVHVSYFEADAFAHWAGARLPGEAEWEHAATSPAGRGLRQLSGDAWQWTRSAFAPYPRFAPSPGAVGEYNGKFMCGQFVLRGGSCATPDGHSRASYRNFFPPSARWQFSGLRLARDA</sequence>
<reference evidence="6 7" key="1">
    <citation type="submission" date="2021-03" db="EMBL/GenBank/DDBJ databases">
        <title>Genomic Encyclopedia of Type Strains, Phase III (KMG-III): the genomes of soil and plant-associated and newly described type strains.</title>
        <authorList>
            <person name="Whitman W."/>
        </authorList>
    </citation>
    <scope>NUCLEOTIDE SEQUENCE [LARGE SCALE GENOMIC DNA]</scope>
    <source>
        <strain evidence="6 7">IMMIB AFH-6</strain>
    </source>
</reference>
<dbReference type="Proteomes" id="UP000781958">
    <property type="component" value="Unassembled WGS sequence"/>
</dbReference>
<dbReference type="Pfam" id="PF12867">
    <property type="entry name" value="DinB_2"/>
    <property type="match status" value="1"/>
</dbReference>
<evidence type="ECO:0000256" key="1">
    <source>
        <dbReference type="ARBA" id="ARBA00023002"/>
    </source>
</evidence>
<evidence type="ECO:0000313" key="6">
    <source>
        <dbReference type="EMBL" id="MBP2296121.1"/>
    </source>
</evidence>
<dbReference type="InterPro" id="IPR005532">
    <property type="entry name" value="SUMF_dom"/>
</dbReference>
<dbReference type="EMBL" id="JAGINP010000027">
    <property type="protein sequence ID" value="MBP2296121.1"/>
    <property type="molecule type" value="Genomic_DNA"/>
</dbReference>
<evidence type="ECO:0000259" key="4">
    <source>
        <dbReference type="Pfam" id="PF03781"/>
    </source>
</evidence>
<dbReference type="InterPro" id="IPR017806">
    <property type="entry name" value="EgtB"/>
</dbReference>
<dbReference type="InterPro" id="IPR034660">
    <property type="entry name" value="DinB/YfiT-like"/>
</dbReference>
<dbReference type="PANTHER" id="PTHR23150">
    <property type="entry name" value="SULFATASE MODIFYING FACTOR 1, 2"/>
    <property type="match status" value="1"/>
</dbReference>